<dbReference type="RefSeq" id="WP_246972399.1">
    <property type="nucleotide sequence ID" value="NZ_CP095397.1"/>
</dbReference>
<reference evidence="1 2" key="1">
    <citation type="journal article" date="2014" name="Int. J. Syst. Evol. Microbiol.">
        <title>Complete genome sequence of Corynebacterium casei LMG S-19264T (=DSM 44701T), isolated from a smear-ripened cheese.</title>
        <authorList>
            <consortium name="US DOE Joint Genome Institute (JGI-PGF)"/>
            <person name="Walter F."/>
            <person name="Albersmeier A."/>
            <person name="Kalinowski J."/>
            <person name="Ruckert C."/>
        </authorList>
    </citation>
    <scope>NUCLEOTIDE SEQUENCE [LARGE SCALE GENOMIC DNA]</scope>
    <source>
        <strain evidence="1 2">IBRC-M 10912</strain>
    </source>
</reference>
<dbReference type="GeneID" id="71852991"/>
<gene>
    <name evidence="1" type="ORF">ACFOZ7_14945</name>
</gene>
<dbReference type="EMBL" id="JBHSDJ010000117">
    <property type="protein sequence ID" value="MFC4248209.1"/>
    <property type="molecule type" value="Genomic_DNA"/>
</dbReference>
<name>A0ABD5P1M0_9EURY</name>
<dbReference type="Pfam" id="PF25260">
    <property type="entry name" value="DUF7861"/>
    <property type="match status" value="1"/>
</dbReference>
<dbReference type="AlphaFoldDB" id="A0ABD5P1M0"/>
<evidence type="ECO:0000313" key="1">
    <source>
        <dbReference type="EMBL" id="MFC4248209.1"/>
    </source>
</evidence>
<dbReference type="InterPro" id="IPR057183">
    <property type="entry name" value="DUF7861"/>
</dbReference>
<protein>
    <recommendedName>
        <fullName evidence="3">DUF4926 domain-containing protein</fullName>
    </recommendedName>
</protein>
<evidence type="ECO:0000313" key="2">
    <source>
        <dbReference type="Proteomes" id="UP001595821"/>
    </source>
</evidence>
<organism evidence="1 2">
    <name type="scientific">Natribaculum luteum</name>
    <dbReference type="NCBI Taxonomy" id="1586232"/>
    <lineage>
        <taxon>Archaea</taxon>
        <taxon>Methanobacteriati</taxon>
        <taxon>Methanobacteriota</taxon>
        <taxon>Stenosarchaea group</taxon>
        <taxon>Halobacteria</taxon>
        <taxon>Halobacteriales</taxon>
        <taxon>Natrialbaceae</taxon>
        <taxon>Natribaculum</taxon>
    </lineage>
</organism>
<accession>A0ABD5P1M0</accession>
<sequence>MKYDRIRAKRPTHDLEAWQVGTIERVDDRDGHCAVDVSTPDGQRVTLIVSLELRDLFVRRLDLEPDETPVGERVWYRRRT</sequence>
<proteinExistence type="predicted"/>
<dbReference type="Proteomes" id="UP001595821">
    <property type="component" value="Unassembled WGS sequence"/>
</dbReference>
<comment type="caution">
    <text evidence="1">The sequence shown here is derived from an EMBL/GenBank/DDBJ whole genome shotgun (WGS) entry which is preliminary data.</text>
</comment>
<evidence type="ECO:0008006" key="3">
    <source>
        <dbReference type="Google" id="ProtNLM"/>
    </source>
</evidence>